<organism evidence="1 2">
    <name type="scientific">Nitrosomonas eutropha (strain DSM 101675 / C91 / Nm57)</name>
    <dbReference type="NCBI Taxonomy" id="335283"/>
    <lineage>
        <taxon>Bacteria</taxon>
        <taxon>Pseudomonadati</taxon>
        <taxon>Pseudomonadota</taxon>
        <taxon>Betaproteobacteria</taxon>
        <taxon>Nitrosomonadales</taxon>
        <taxon>Nitrosomonadaceae</taxon>
        <taxon>Nitrosomonas</taxon>
    </lineage>
</organism>
<dbReference type="Proteomes" id="UP000001966">
    <property type="component" value="Chromosome"/>
</dbReference>
<gene>
    <name evidence="1" type="ordered locus">Neut_2428</name>
</gene>
<accession>Q0ADE5</accession>
<evidence type="ECO:0008006" key="3">
    <source>
        <dbReference type="Google" id="ProtNLM"/>
    </source>
</evidence>
<sequence length="77" mass="8635">MDAHGMPLRILVTQGTTADCPQVGRLIEGMDADHLLADRGMTVMPLLNRRKNGEWRLLFLQRRTGGRKGIMIKCCIS</sequence>
<name>Q0ADE5_NITEC</name>
<reference evidence="1 2" key="1">
    <citation type="journal article" date="2007" name="Environ. Microbiol.">
        <title>Whole-genome analysis of the ammonia-oxidizing bacterium, Nitrosomonas eutropha C91: implications for niche adaptation.</title>
        <authorList>
            <person name="Stein L.Y."/>
            <person name="Arp D.J."/>
            <person name="Berube P.M."/>
            <person name="Chain P.S."/>
            <person name="Hauser L."/>
            <person name="Jetten M.S."/>
            <person name="Klotz M.G."/>
            <person name="Larimer F.W."/>
            <person name="Norton J.M."/>
            <person name="Op den Camp H.J.M."/>
            <person name="Shin M."/>
            <person name="Wei X."/>
        </authorList>
    </citation>
    <scope>NUCLEOTIDE SEQUENCE [LARGE SCALE GENOMIC DNA]</scope>
    <source>
        <strain evidence="2">DSM 101675 / C91 / Nm57</strain>
    </source>
</reference>
<protein>
    <recommendedName>
        <fullName evidence="3">Transposase IS4-like domain-containing protein</fullName>
    </recommendedName>
</protein>
<dbReference type="STRING" id="335283.Neut_2428"/>
<proteinExistence type="predicted"/>
<dbReference type="eggNOG" id="ENOG5030WID">
    <property type="taxonomic scope" value="Bacteria"/>
</dbReference>
<dbReference type="EMBL" id="CP000450">
    <property type="protein sequence ID" value="ABI60637.1"/>
    <property type="molecule type" value="Genomic_DNA"/>
</dbReference>
<dbReference type="HOGENOM" id="CLU_2634484_0_0_4"/>
<evidence type="ECO:0000313" key="2">
    <source>
        <dbReference type="Proteomes" id="UP000001966"/>
    </source>
</evidence>
<evidence type="ECO:0000313" key="1">
    <source>
        <dbReference type="EMBL" id="ABI60637.1"/>
    </source>
</evidence>
<dbReference type="AlphaFoldDB" id="Q0ADE5"/>
<dbReference type="KEGG" id="net:Neut_2428"/>